<keyword evidence="2" id="KW-1185">Reference proteome</keyword>
<sequence length="42" mass="4623">MSPLLIFTNAAHDAVTKMIGTTNLDDTSIDFTFECDTHNGYT</sequence>
<reference evidence="1 2" key="1">
    <citation type="submission" date="2016-04" db="EMBL/GenBank/DDBJ databases">
        <title>The genome of Intoshia linei affirms orthonectids as highly simplified spiralians.</title>
        <authorList>
            <person name="Mikhailov K.V."/>
            <person name="Slusarev G.S."/>
            <person name="Nikitin M.A."/>
            <person name="Logacheva M.D."/>
            <person name="Penin A."/>
            <person name="Aleoshin V."/>
            <person name="Panchin Y.V."/>
        </authorList>
    </citation>
    <scope>NUCLEOTIDE SEQUENCE [LARGE SCALE GENOMIC DNA]</scope>
    <source>
        <strain evidence="1">Intl2013</strain>
        <tissue evidence="1">Whole animal</tissue>
    </source>
</reference>
<gene>
    <name evidence="1" type="ORF">A3Q56_08717</name>
</gene>
<accession>A0A177ANG3</accession>
<dbReference type="EMBL" id="LWCA01003145">
    <property type="protein sequence ID" value="OAF63575.1"/>
    <property type="molecule type" value="Genomic_DNA"/>
</dbReference>
<dbReference type="Proteomes" id="UP000078046">
    <property type="component" value="Unassembled WGS sequence"/>
</dbReference>
<proteinExistence type="predicted"/>
<protein>
    <submittedName>
        <fullName evidence="1">Uncharacterized protein</fullName>
    </submittedName>
</protein>
<evidence type="ECO:0000313" key="1">
    <source>
        <dbReference type="EMBL" id="OAF63575.1"/>
    </source>
</evidence>
<name>A0A177ANG3_9BILA</name>
<dbReference type="AlphaFoldDB" id="A0A177ANG3"/>
<comment type="caution">
    <text evidence="1">The sequence shown here is derived from an EMBL/GenBank/DDBJ whole genome shotgun (WGS) entry which is preliminary data.</text>
</comment>
<evidence type="ECO:0000313" key="2">
    <source>
        <dbReference type="Proteomes" id="UP000078046"/>
    </source>
</evidence>
<organism evidence="1 2">
    <name type="scientific">Intoshia linei</name>
    <dbReference type="NCBI Taxonomy" id="1819745"/>
    <lineage>
        <taxon>Eukaryota</taxon>
        <taxon>Metazoa</taxon>
        <taxon>Spiralia</taxon>
        <taxon>Lophotrochozoa</taxon>
        <taxon>Mesozoa</taxon>
        <taxon>Orthonectida</taxon>
        <taxon>Rhopaluridae</taxon>
        <taxon>Intoshia</taxon>
    </lineage>
</organism>
<feature type="non-terminal residue" evidence="1">
    <location>
        <position position="42"/>
    </location>
</feature>